<evidence type="ECO:0000313" key="3">
    <source>
        <dbReference type="Proteomes" id="UP001250698"/>
    </source>
</evidence>
<feature type="signal peptide" evidence="1">
    <location>
        <begin position="1"/>
        <end position="20"/>
    </location>
</feature>
<accession>A0ABU3TBZ6</accession>
<sequence length="266" mass="29869">MNKIIILCAAVGFSCGQGWAQAPNAARQPPARATLQQCYRALSRDSVVFFYDAYYTLVPPGCAAIRRHARVDSAGAFHGVVQDYQLSNNVLLLSGAYRHGRKQGVFELFYSDGEPAARVRYHEGKPVGDWAYWYHSGQPRQVVRFEQPERPTLQRFWAVDGKPLVVNGTGQWQQDEAGTRQEGAIRNGVPDGQWTRRYIQGRQPYSVEYFDKGTFRKGTIFHEAEPGEYVLPLDAEQPPFMDAEDYDRAEALVLGALCPPVSPPVK</sequence>
<dbReference type="EMBL" id="JAWDJT010000001">
    <property type="protein sequence ID" value="MDU0368874.1"/>
    <property type="molecule type" value="Genomic_DNA"/>
</dbReference>
<dbReference type="Proteomes" id="UP001250698">
    <property type="component" value="Unassembled WGS sequence"/>
</dbReference>
<organism evidence="2 3">
    <name type="scientific">Hymenobacter endophyticus</name>
    <dbReference type="NCBI Taxonomy" id="3076335"/>
    <lineage>
        <taxon>Bacteria</taxon>
        <taxon>Pseudomonadati</taxon>
        <taxon>Bacteroidota</taxon>
        <taxon>Cytophagia</taxon>
        <taxon>Cytophagales</taxon>
        <taxon>Hymenobacteraceae</taxon>
        <taxon>Hymenobacter</taxon>
    </lineage>
</organism>
<protein>
    <recommendedName>
        <fullName evidence="4">MORN repeat variant</fullName>
    </recommendedName>
</protein>
<evidence type="ECO:0000256" key="1">
    <source>
        <dbReference type="SAM" id="SignalP"/>
    </source>
</evidence>
<evidence type="ECO:0008006" key="4">
    <source>
        <dbReference type="Google" id="ProtNLM"/>
    </source>
</evidence>
<dbReference type="RefSeq" id="WP_315996396.1">
    <property type="nucleotide sequence ID" value="NZ_JAWDJT010000001.1"/>
</dbReference>
<dbReference type="SUPFAM" id="SSF82185">
    <property type="entry name" value="Histone H3 K4-specific methyltransferase SET7/9 N-terminal domain"/>
    <property type="match status" value="1"/>
</dbReference>
<feature type="chain" id="PRO_5045411171" description="MORN repeat variant" evidence="1">
    <location>
        <begin position="21"/>
        <end position="266"/>
    </location>
</feature>
<dbReference type="Gene3D" id="2.20.110.10">
    <property type="entry name" value="Histone H3 K4-specific methyltransferase SET7/9 N-terminal domain"/>
    <property type="match status" value="1"/>
</dbReference>
<evidence type="ECO:0000313" key="2">
    <source>
        <dbReference type="EMBL" id="MDU0368874.1"/>
    </source>
</evidence>
<name>A0ABU3TBZ6_9BACT</name>
<proteinExistence type="predicted"/>
<comment type="caution">
    <text evidence="2">The sequence shown here is derived from an EMBL/GenBank/DDBJ whole genome shotgun (WGS) entry which is preliminary data.</text>
</comment>
<reference evidence="2 3" key="1">
    <citation type="submission" date="2023-10" db="EMBL/GenBank/DDBJ databases">
        <title>Hymenobacter endophyticus sp. nov., an isolate from the leaf tissues of wheat.</title>
        <authorList>
            <person name="Dai Y."/>
        </authorList>
    </citation>
    <scope>NUCLEOTIDE SEQUENCE [LARGE SCALE GENOMIC DNA]</scope>
    <source>
        <strain evidence="2 3">ZK17L-C2</strain>
    </source>
</reference>
<dbReference type="PROSITE" id="PS51257">
    <property type="entry name" value="PROKAR_LIPOPROTEIN"/>
    <property type="match status" value="1"/>
</dbReference>
<keyword evidence="1" id="KW-0732">Signal</keyword>
<gene>
    <name evidence="2" type="ORF">ROI90_00590</name>
</gene>
<keyword evidence="3" id="KW-1185">Reference proteome</keyword>